<evidence type="ECO:0000313" key="2">
    <source>
        <dbReference type="EMBL" id="MEP0865894.1"/>
    </source>
</evidence>
<reference evidence="2 3" key="1">
    <citation type="submission" date="2022-04" db="EMBL/GenBank/DDBJ databases">
        <title>Positive selection, recombination, and allopatry shape intraspecific diversity of widespread and dominant cyanobacteria.</title>
        <authorList>
            <person name="Wei J."/>
            <person name="Shu W."/>
            <person name="Hu C."/>
        </authorList>
    </citation>
    <scope>NUCLEOTIDE SEQUENCE [LARGE SCALE GENOMIC DNA]</scope>
    <source>
        <strain evidence="2 3">GB2-A5</strain>
    </source>
</reference>
<name>A0ABV0JR28_9CYAN</name>
<comment type="caution">
    <text evidence="2">The sequence shown here is derived from an EMBL/GenBank/DDBJ whole genome shotgun (WGS) entry which is preliminary data.</text>
</comment>
<dbReference type="Proteomes" id="UP001442494">
    <property type="component" value="Unassembled WGS sequence"/>
</dbReference>
<sequence length="155" mass="16922">MQRFRVIGSLALISALSATAVLAKEANFDNLIMSAEGRNARRVATGYTGGSFSLTSIANRDRSKNPCIGYGSPNPDHILVLQKDYPRLKIQVDSGGQDTTLLIRGQSNIIRCGDDTGSRKDASIEDTGWKAGRYRIWVGSIDAGKRRNYTISVQE</sequence>
<evidence type="ECO:0000256" key="1">
    <source>
        <dbReference type="SAM" id="SignalP"/>
    </source>
</evidence>
<evidence type="ECO:0008006" key="4">
    <source>
        <dbReference type="Google" id="ProtNLM"/>
    </source>
</evidence>
<feature type="signal peptide" evidence="1">
    <location>
        <begin position="1"/>
        <end position="23"/>
    </location>
</feature>
<feature type="chain" id="PRO_5045610338" description="Lectin" evidence="1">
    <location>
        <begin position="24"/>
        <end position="155"/>
    </location>
</feature>
<evidence type="ECO:0000313" key="3">
    <source>
        <dbReference type="Proteomes" id="UP001442494"/>
    </source>
</evidence>
<dbReference type="RefSeq" id="WP_190418147.1">
    <property type="nucleotide sequence ID" value="NZ_JAMPKK010000034.1"/>
</dbReference>
<keyword evidence="3" id="KW-1185">Reference proteome</keyword>
<gene>
    <name evidence="2" type="ORF">NDI37_15610</name>
</gene>
<proteinExistence type="predicted"/>
<protein>
    <recommendedName>
        <fullName evidence="4">Lectin</fullName>
    </recommendedName>
</protein>
<organism evidence="2 3">
    <name type="scientific">Funiculus sociatus GB2-A5</name>
    <dbReference type="NCBI Taxonomy" id="2933946"/>
    <lineage>
        <taxon>Bacteria</taxon>
        <taxon>Bacillati</taxon>
        <taxon>Cyanobacteriota</taxon>
        <taxon>Cyanophyceae</taxon>
        <taxon>Coleofasciculales</taxon>
        <taxon>Coleofasciculaceae</taxon>
        <taxon>Funiculus</taxon>
    </lineage>
</organism>
<keyword evidence="1" id="KW-0732">Signal</keyword>
<dbReference type="EMBL" id="JAMPKK010000034">
    <property type="protein sequence ID" value="MEP0865894.1"/>
    <property type="molecule type" value="Genomic_DNA"/>
</dbReference>
<accession>A0ABV0JR28</accession>